<dbReference type="InterPro" id="IPR035482">
    <property type="entry name" value="SIS_PGI_2"/>
</dbReference>
<organism evidence="6 7">
    <name type="scientific">Oceanibaculum pacificum</name>
    <dbReference type="NCBI Taxonomy" id="580166"/>
    <lineage>
        <taxon>Bacteria</taxon>
        <taxon>Pseudomonadati</taxon>
        <taxon>Pseudomonadota</taxon>
        <taxon>Alphaproteobacteria</taxon>
        <taxon>Rhodospirillales</taxon>
        <taxon>Oceanibaculaceae</taxon>
        <taxon>Oceanibaculum</taxon>
    </lineage>
</organism>
<dbReference type="GO" id="GO:0006096">
    <property type="term" value="P:glycolytic process"/>
    <property type="evidence" value="ECO:0007669"/>
    <property type="project" value="UniProtKB-UniPathway"/>
</dbReference>
<dbReference type="GO" id="GO:0048029">
    <property type="term" value="F:monosaccharide binding"/>
    <property type="evidence" value="ECO:0007669"/>
    <property type="project" value="TreeGrafter"/>
</dbReference>
<evidence type="ECO:0000256" key="5">
    <source>
        <dbReference type="RuleBase" id="RU000612"/>
    </source>
</evidence>
<keyword evidence="7" id="KW-1185">Reference proteome</keyword>
<dbReference type="GO" id="GO:0051156">
    <property type="term" value="P:glucose 6-phosphate metabolic process"/>
    <property type="evidence" value="ECO:0007669"/>
    <property type="project" value="TreeGrafter"/>
</dbReference>
<comment type="pathway">
    <text evidence="5">Carbohydrate degradation; glycolysis; D-glyceraldehyde 3-phosphate and glycerone phosphate from D-glucose: step 2/4.</text>
</comment>
<reference evidence="6 7" key="1">
    <citation type="submission" date="2015-12" db="EMBL/GenBank/DDBJ databases">
        <title>Genome sequence of Oceanibaculum pacificum MCCC 1A02656.</title>
        <authorList>
            <person name="Lu L."/>
            <person name="Lai Q."/>
            <person name="Shao Z."/>
            <person name="Qian P."/>
        </authorList>
    </citation>
    <scope>NUCLEOTIDE SEQUENCE [LARGE SCALE GENOMIC DNA]</scope>
    <source>
        <strain evidence="6 7">MCCC 1A02656</strain>
    </source>
</reference>
<comment type="catalytic activity">
    <reaction evidence="5">
        <text>alpha-D-glucose 6-phosphate = beta-D-fructose 6-phosphate</text>
        <dbReference type="Rhea" id="RHEA:11816"/>
        <dbReference type="ChEBI" id="CHEBI:57634"/>
        <dbReference type="ChEBI" id="CHEBI:58225"/>
        <dbReference type="EC" id="5.3.1.9"/>
    </reaction>
</comment>
<evidence type="ECO:0000256" key="1">
    <source>
        <dbReference type="ARBA" id="ARBA00011952"/>
    </source>
</evidence>
<protein>
    <recommendedName>
        <fullName evidence="1 5">Glucose-6-phosphate isomerase</fullName>
        <ecNumber evidence="1 5">5.3.1.9</ecNumber>
    </recommendedName>
</protein>
<dbReference type="GO" id="GO:0004347">
    <property type="term" value="F:glucose-6-phosphate isomerase activity"/>
    <property type="evidence" value="ECO:0007669"/>
    <property type="project" value="UniProtKB-EC"/>
</dbReference>
<dbReference type="EMBL" id="LPXN01000069">
    <property type="protein sequence ID" value="KZD11938.1"/>
    <property type="molecule type" value="Genomic_DNA"/>
</dbReference>
<dbReference type="AlphaFoldDB" id="A0A154WEI5"/>
<dbReference type="GO" id="GO:0006094">
    <property type="term" value="P:gluconeogenesis"/>
    <property type="evidence" value="ECO:0007669"/>
    <property type="project" value="UniProtKB-KW"/>
</dbReference>
<comment type="caution">
    <text evidence="6">The sequence shown here is derived from an EMBL/GenBank/DDBJ whole genome shotgun (WGS) entry which is preliminary data.</text>
</comment>
<evidence type="ECO:0000256" key="4">
    <source>
        <dbReference type="ARBA" id="ARBA00023235"/>
    </source>
</evidence>
<keyword evidence="2 5" id="KW-0312">Gluconeogenesis</keyword>
<sequence>MFYKQDIEGCLSKRVGQGGVSEADLARRVALTRPALAQIARWHKDGSLPLLRLTEREDDLPALETIAADYRQRFDDVIVLGTGGSSLGGRTLYQLVDKGFGPPAGTPRLHFLDNVDPATFEALFQAVDFKRAGIIVISKSGGTAETLMQFLICLEPLTLAVGETHIREHVTAITEKTVSPLRKLATRYDIPIVEHDPKVGGRYSVLSCVGVLPALIAGIDVRALRQGAKSVLETALAGDPAGCAPAVGAALSLLLDESKGASQTVLMPYLDQLDDLSFWYRQLWAESLGKGGKGTTPVNALGTVDQHSQVQLYLDGPADKMFTIIMGKVAGTGPRVADGVAGAVTPDYLQGRTMGDLLDAEQRATAETLIRNNRPTRILHIDAVDAATMGALMMHFMLETIIAAHLLDVDPFDQPAVEEGKVLTREYLAAMEK</sequence>
<dbReference type="CDD" id="cd05016">
    <property type="entry name" value="SIS_PGI_2"/>
    <property type="match status" value="1"/>
</dbReference>
<dbReference type="Proteomes" id="UP000076400">
    <property type="component" value="Unassembled WGS sequence"/>
</dbReference>
<evidence type="ECO:0000256" key="3">
    <source>
        <dbReference type="ARBA" id="ARBA00023152"/>
    </source>
</evidence>
<dbReference type="PROSITE" id="PS51463">
    <property type="entry name" value="P_GLUCOSE_ISOMERASE_3"/>
    <property type="match status" value="1"/>
</dbReference>
<keyword evidence="3 5" id="KW-0324">Glycolysis</keyword>
<dbReference type="PANTHER" id="PTHR11469">
    <property type="entry name" value="GLUCOSE-6-PHOSPHATE ISOMERASE"/>
    <property type="match status" value="1"/>
</dbReference>
<dbReference type="InterPro" id="IPR001672">
    <property type="entry name" value="G6P_Isomerase"/>
</dbReference>
<dbReference type="PROSITE" id="PS00174">
    <property type="entry name" value="P_GLUCOSE_ISOMERASE_2"/>
    <property type="match status" value="1"/>
</dbReference>
<evidence type="ECO:0000256" key="2">
    <source>
        <dbReference type="ARBA" id="ARBA00022432"/>
    </source>
</evidence>
<evidence type="ECO:0000313" key="6">
    <source>
        <dbReference type="EMBL" id="KZD11938.1"/>
    </source>
</evidence>
<comment type="similarity">
    <text evidence="5">Belongs to the GPI family.</text>
</comment>
<dbReference type="Gene3D" id="3.40.50.10490">
    <property type="entry name" value="Glucose-6-phosphate isomerase like protein, domain 1"/>
    <property type="match status" value="2"/>
</dbReference>
<dbReference type="GO" id="GO:0097367">
    <property type="term" value="F:carbohydrate derivative binding"/>
    <property type="evidence" value="ECO:0007669"/>
    <property type="project" value="InterPro"/>
</dbReference>
<dbReference type="STRING" id="580166.AUP43_17865"/>
<keyword evidence="4 5" id="KW-0413">Isomerase</keyword>
<dbReference type="GO" id="GO:0005829">
    <property type="term" value="C:cytosol"/>
    <property type="evidence" value="ECO:0007669"/>
    <property type="project" value="TreeGrafter"/>
</dbReference>
<dbReference type="Pfam" id="PF00342">
    <property type="entry name" value="PGI"/>
    <property type="match status" value="1"/>
</dbReference>
<evidence type="ECO:0000313" key="7">
    <source>
        <dbReference type="Proteomes" id="UP000076400"/>
    </source>
</evidence>
<accession>A0A154WEI5</accession>
<dbReference type="OrthoDB" id="140919at2"/>
<dbReference type="UniPathway" id="UPA00109">
    <property type="reaction ID" value="UER00181"/>
</dbReference>
<name>A0A154WEI5_9PROT</name>
<dbReference type="RefSeq" id="WP_067553504.1">
    <property type="nucleotide sequence ID" value="NZ_LPXN01000069.1"/>
</dbReference>
<proteinExistence type="inferred from homology"/>
<gene>
    <name evidence="6" type="ORF">AUP43_17865</name>
</gene>
<dbReference type="SUPFAM" id="SSF53697">
    <property type="entry name" value="SIS domain"/>
    <property type="match status" value="1"/>
</dbReference>
<dbReference type="PRINTS" id="PR00662">
    <property type="entry name" value="G6PISOMERASE"/>
</dbReference>
<dbReference type="InterPro" id="IPR046348">
    <property type="entry name" value="SIS_dom_sf"/>
</dbReference>
<dbReference type="InterPro" id="IPR018189">
    <property type="entry name" value="Phosphoglucose_isomerase_CS"/>
</dbReference>
<dbReference type="EC" id="5.3.1.9" evidence="1 5"/>
<dbReference type="PANTHER" id="PTHR11469:SF1">
    <property type="entry name" value="GLUCOSE-6-PHOSPHATE ISOMERASE"/>
    <property type="match status" value="1"/>
</dbReference>